<name>A0A4U5MU41_STECR</name>
<reference evidence="2 3" key="2">
    <citation type="journal article" date="2019" name="G3 (Bethesda)">
        <title>Hybrid Assembly of the Genome of the Entomopathogenic Nematode Steinernema carpocapsae Identifies the X-Chromosome.</title>
        <authorList>
            <person name="Serra L."/>
            <person name="Macchietto M."/>
            <person name="Macias-Munoz A."/>
            <person name="McGill C.J."/>
            <person name="Rodriguez I.M."/>
            <person name="Rodriguez B."/>
            <person name="Murad R."/>
            <person name="Mortazavi A."/>
        </authorList>
    </citation>
    <scope>NUCLEOTIDE SEQUENCE [LARGE SCALE GENOMIC DNA]</scope>
    <source>
        <strain evidence="2 3">ALL</strain>
    </source>
</reference>
<dbReference type="OrthoDB" id="10524487at2759"/>
<reference evidence="2 3" key="1">
    <citation type="journal article" date="2015" name="Genome Biol.">
        <title>Comparative genomics of Steinernema reveals deeply conserved gene regulatory networks.</title>
        <authorList>
            <person name="Dillman A.R."/>
            <person name="Macchietto M."/>
            <person name="Porter C.F."/>
            <person name="Rogers A."/>
            <person name="Williams B."/>
            <person name="Antoshechkin I."/>
            <person name="Lee M.M."/>
            <person name="Goodwin Z."/>
            <person name="Lu X."/>
            <person name="Lewis E.E."/>
            <person name="Goodrich-Blair H."/>
            <person name="Stock S.P."/>
            <person name="Adams B.J."/>
            <person name="Sternberg P.W."/>
            <person name="Mortazavi A."/>
        </authorList>
    </citation>
    <scope>NUCLEOTIDE SEQUENCE [LARGE SCALE GENOMIC DNA]</scope>
    <source>
        <strain evidence="2 3">ALL</strain>
    </source>
</reference>
<gene>
    <name evidence="2" type="ORF">L596_020609</name>
</gene>
<feature type="chain" id="PRO_5020494449" evidence="1">
    <location>
        <begin position="19"/>
        <end position="155"/>
    </location>
</feature>
<keyword evidence="3" id="KW-1185">Reference proteome</keyword>
<keyword evidence="1" id="KW-0732">Signal</keyword>
<dbReference type="EMBL" id="AZBU02000006">
    <property type="protein sequence ID" value="TKR73280.1"/>
    <property type="molecule type" value="Genomic_DNA"/>
</dbReference>
<dbReference type="AlphaFoldDB" id="A0A4U5MU41"/>
<protein>
    <submittedName>
        <fullName evidence="2">Uncharacterized protein</fullName>
    </submittedName>
</protein>
<sequence>MNTFAAVFFAIVATLSRANDPELVAYGPCLDDGSCPMPFGICVTETMECMGIDQPERFEEFEPRTAFDFEANPHILRYGPCLDDGSCPMPNGVCLTDIFQCVGVGHLVKVEMEETDKVQESSNMTAALHFQEEILEMPKLDQMETRGAFSLKTEL</sequence>
<accession>A0A4U5MU41</accession>
<proteinExistence type="predicted"/>
<dbReference type="Proteomes" id="UP000298663">
    <property type="component" value="Unassembled WGS sequence"/>
</dbReference>
<evidence type="ECO:0000313" key="2">
    <source>
        <dbReference type="EMBL" id="TKR73280.1"/>
    </source>
</evidence>
<organism evidence="2 3">
    <name type="scientific">Steinernema carpocapsae</name>
    <name type="common">Entomopathogenic nematode</name>
    <dbReference type="NCBI Taxonomy" id="34508"/>
    <lineage>
        <taxon>Eukaryota</taxon>
        <taxon>Metazoa</taxon>
        <taxon>Ecdysozoa</taxon>
        <taxon>Nematoda</taxon>
        <taxon>Chromadorea</taxon>
        <taxon>Rhabditida</taxon>
        <taxon>Tylenchina</taxon>
        <taxon>Panagrolaimomorpha</taxon>
        <taxon>Strongyloidoidea</taxon>
        <taxon>Steinernematidae</taxon>
        <taxon>Steinernema</taxon>
    </lineage>
</organism>
<evidence type="ECO:0000256" key="1">
    <source>
        <dbReference type="SAM" id="SignalP"/>
    </source>
</evidence>
<evidence type="ECO:0000313" key="3">
    <source>
        <dbReference type="Proteomes" id="UP000298663"/>
    </source>
</evidence>
<feature type="signal peptide" evidence="1">
    <location>
        <begin position="1"/>
        <end position="18"/>
    </location>
</feature>
<comment type="caution">
    <text evidence="2">The sequence shown here is derived from an EMBL/GenBank/DDBJ whole genome shotgun (WGS) entry which is preliminary data.</text>
</comment>